<accession>A0A177Y949</accession>
<evidence type="ECO:0000259" key="7">
    <source>
        <dbReference type="Pfam" id="PF05425"/>
    </source>
</evidence>
<dbReference type="AlphaFoldDB" id="A0A177Y949"/>
<feature type="transmembrane region" description="Helical" evidence="6">
    <location>
        <begin position="235"/>
        <end position="254"/>
    </location>
</feature>
<evidence type="ECO:0000313" key="9">
    <source>
        <dbReference type="Proteomes" id="UP000077519"/>
    </source>
</evidence>
<keyword evidence="2" id="KW-1003">Cell membrane</keyword>
<dbReference type="PANTHER" id="PTHR34820">
    <property type="entry name" value="INNER MEMBRANE PROTEIN YEBZ"/>
    <property type="match status" value="1"/>
</dbReference>
<keyword evidence="9" id="KW-1185">Reference proteome</keyword>
<reference evidence="8 9" key="1">
    <citation type="submission" date="2016-03" db="EMBL/GenBank/DDBJ databases">
        <title>Genome sequence of Rhodococcus kyotonensis KB10.</title>
        <authorList>
            <person name="Jeong H."/>
            <person name="Hong C.E."/>
            <person name="Jo S.H."/>
            <person name="Park J.M."/>
        </authorList>
    </citation>
    <scope>NUCLEOTIDE SEQUENCE [LARGE SCALE GENOMIC DNA]</scope>
    <source>
        <strain evidence="8 9">KB10</strain>
    </source>
</reference>
<evidence type="ECO:0000256" key="1">
    <source>
        <dbReference type="ARBA" id="ARBA00004651"/>
    </source>
</evidence>
<keyword evidence="4 6" id="KW-1133">Transmembrane helix</keyword>
<dbReference type="PANTHER" id="PTHR34820:SF4">
    <property type="entry name" value="INNER MEMBRANE PROTEIN YEBZ"/>
    <property type="match status" value="1"/>
</dbReference>
<feature type="transmembrane region" description="Helical" evidence="6">
    <location>
        <begin position="161"/>
        <end position="184"/>
    </location>
</feature>
<dbReference type="InterPro" id="IPR008457">
    <property type="entry name" value="Cu-R_CopD_dom"/>
</dbReference>
<gene>
    <name evidence="8" type="ORF">A3K89_09740</name>
</gene>
<evidence type="ECO:0000256" key="2">
    <source>
        <dbReference type="ARBA" id="ARBA00022475"/>
    </source>
</evidence>
<feature type="transmembrane region" description="Helical" evidence="6">
    <location>
        <begin position="96"/>
        <end position="124"/>
    </location>
</feature>
<proteinExistence type="predicted"/>
<keyword evidence="3 6" id="KW-0812">Transmembrane</keyword>
<feature type="domain" description="Copper resistance protein D" evidence="7">
    <location>
        <begin position="198"/>
        <end position="296"/>
    </location>
</feature>
<feature type="transmembrane region" description="Helical" evidence="6">
    <location>
        <begin position="59"/>
        <end position="84"/>
    </location>
</feature>
<evidence type="ECO:0000256" key="5">
    <source>
        <dbReference type="ARBA" id="ARBA00023136"/>
    </source>
</evidence>
<dbReference type="EMBL" id="LVHI01000032">
    <property type="protein sequence ID" value="OAK52034.1"/>
    <property type="molecule type" value="Genomic_DNA"/>
</dbReference>
<dbReference type="Proteomes" id="UP000077519">
    <property type="component" value="Unassembled WGS sequence"/>
</dbReference>
<feature type="transmembrane region" description="Helical" evidence="6">
    <location>
        <begin position="136"/>
        <end position="155"/>
    </location>
</feature>
<feature type="transmembrane region" description="Helical" evidence="6">
    <location>
        <begin position="29"/>
        <end position="47"/>
    </location>
</feature>
<evidence type="ECO:0000256" key="6">
    <source>
        <dbReference type="SAM" id="Phobius"/>
    </source>
</evidence>
<dbReference type="InterPro" id="IPR032694">
    <property type="entry name" value="CopC/D"/>
</dbReference>
<keyword evidence="5 6" id="KW-0472">Membrane</keyword>
<evidence type="ECO:0000256" key="4">
    <source>
        <dbReference type="ARBA" id="ARBA00022989"/>
    </source>
</evidence>
<comment type="subcellular location">
    <subcellularLocation>
        <location evidence="1">Cell membrane</location>
        <topology evidence="1">Multi-pass membrane protein</topology>
    </subcellularLocation>
</comment>
<organism evidence="8 9">
    <name type="scientific">Rhodococcoides kyotonense</name>
    <dbReference type="NCBI Taxonomy" id="398843"/>
    <lineage>
        <taxon>Bacteria</taxon>
        <taxon>Bacillati</taxon>
        <taxon>Actinomycetota</taxon>
        <taxon>Actinomycetes</taxon>
        <taxon>Mycobacteriales</taxon>
        <taxon>Nocardiaceae</taxon>
        <taxon>Rhodococcoides</taxon>
    </lineage>
</organism>
<feature type="transmembrane region" description="Helical" evidence="6">
    <location>
        <begin position="275"/>
        <end position="297"/>
    </location>
</feature>
<comment type="caution">
    <text evidence="8">The sequence shown here is derived from an EMBL/GenBank/DDBJ whole genome shotgun (WGS) entry which is preliminary data.</text>
</comment>
<sequence length="300" mass="30917">MLAAGWAAIVGVGAAWLLAHPEGPDPSSVLRVLADCLGATALGLALLRTDLFPARSRPTVWRSAVLVGGLWTVAEVALLVTAAVESFGGGIGRLSIASFGTFLTDITVGQLGVVTVLCTTALYIYALVGYRGNRDLSAVPIAVLAVVALVARPITGHMSQQLFGAVFVAVHTVAAAVWLGVLAAMTLTLRAKGAWALALPVYSRLAWWSVWILAASGTVNAAVKLGGLGGLVDTGYGRVVLAKTVVLVVLVLLARRLRATWLVSVAAHRTSQDESVIRAGLHICVLTVAFGLAAALATTA</sequence>
<dbReference type="GO" id="GO:0006825">
    <property type="term" value="P:copper ion transport"/>
    <property type="evidence" value="ECO:0007669"/>
    <property type="project" value="InterPro"/>
</dbReference>
<evidence type="ECO:0000256" key="3">
    <source>
        <dbReference type="ARBA" id="ARBA00022692"/>
    </source>
</evidence>
<dbReference type="GO" id="GO:0005886">
    <property type="term" value="C:plasma membrane"/>
    <property type="evidence" value="ECO:0007669"/>
    <property type="project" value="UniProtKB-SubCell"/>
</dbReference>
<protein>
    <recommendedName>
        <fullName evidence="7">Copper resistance protein D domain-containing protein</fullName>
    </recommendedName>
</protein>
<name>A0A177Y949_9NOCA</name>
<dbReference type="Pfam" id="PF05425">
    <property type="entry name" value="CopD"/>
    <property type="match status" value="1"/>
</dbReference>
<evidence type="ECO:0000313" key="8">
    <source>
        <dbReference type="EMBL" id="OAK52034.1"/>
    </source>
</evidence>